<name>A0A0E0IIV2_ORYNI</name>
<sequence>MSTLVSPKCLVFNVKNRQMLTNLNGHSVMFLRGLLVKVFLQELPVKVFVSFMVQYLCPVSTMQLFHANPFV</sequence>
<dbReference type="AlphaFoldDB" id="A0A0E0IIV2"/>
<keyword evidence="2" id="KW-1185">Reference proteome</keyword>
<evidence type="ECO:0000313" key="2">
    <source>
        <dbReference type="Proteomes" id="UP000006591"/>
    </source>
</evidence>
<dbReference type="Proteomes" id="UP000006591">
    <property type="component" value="Chromosome 9"/>
</dbReference>
<reference evidence="1" key="1">
    <citation type="submission" date="2015-04" db="UniProtKB">
        <authorList>
            <consortium name="EnsemblPlants"/>
        </authorList>
    </citation>
    <scope>IDENTIFICATION</scope>
    <source>
        <strain evidence="1">SL10</strain>
    </source>
</reference>
<evidence type="ECO:0000313" key="1">
    <source>
        <dbReference type="EnsemblPlants" id="ONIVA09G07990.1"/>
    </source>
</evidence>
<accession>A0A0E0IIV2</accession>
<reference evidence="1" key="2">
    <citation type="submission" date="2018-04" db="EMBL/GenBank/DDBJ databases">
        <title>OnivRS2 (Oryza nivara Reference Sequence Version 2).</title>
        <authorList>
            <person name="Zhang J."/>
            <person name="Kudrna D."/>
            <person name="Lee S."/>
            <person name="Talag J."/>
            <person name="Rajasekar S."/>
            <person name="Welchert J."/>
            <person name="Hsing Y.-I."/>
            <person name="Wing R.A."/>
        </authorList>
    </citation>
    <scope>NUCLEOTIDE SEQUENCE [LARGE SCALE GENOMIC DNA]</scope>
    <source>
        <strain evidence="1">SL10</strain>
    </source>
</reference>
<dbReference type="Gramene" id="ONIVA09G07990.1">
    <property type="protein sequence ID" value="ONIVA09G07990.1"/>
    <property type="gene ID" value="ONIVA09G07990"/>
</dbReference>
<protein>
    <submittedName>
        <fullName evidence="1">Uncharacterized protein</fullName>
    </submittedName>
</protein>
<dbReference type="HOGENOM" id="CLU_2744354_0_0_1"/>
<dbReference type="EnsemblPlants" id="ONIVA09G07990.1">
    <property type="protein sequence ID" value="ONIVA09G07990.1"/>
    <property type="gene ID" value="ONIVA09G07990"/>
</dbReference>
<proteinExistence type="predicted"/>
<organism evidence="1">
    <name type="scientific">Oryza nivara</name>
    <name type="common">Indian wild rice</name>
    <name type="synonym">Oryza sativa f. spontanea</name>
    <dbReference type="NCBI Taxonomy" id="4536"/>
    <lineage>
        <taxon>Eukaryota</taxon>
        <taxon>Viridiplantae</taxon>
        <taxon>Streptophyta</taxon>
        <taxon>Embryophyta</taxon>
        <taxon>Tracheophyta</taxon>
        <taxon>Spermatophyta</taxon>
        <taxon>Magnoliopsida</taxon>
        <taxon>Liliopsida</taxon>
        <taxon>Poales</taxon>
        <taxon>Poaceae</taxon>
        <taxon>BOP clade</taxon>
        <taxon>Oryzoideae</taxon>
        <taxon>Oryzeae</taxon>
        <taxon>Oryzinae</taxon>
        <taxon>Oryza</taxon>
    </lineage>
</organism>